<sequence length="371" mass="38519">MPDPTFPGVFIEEVGSPPLIVGLPTAVAAFVGCAGEGPSDLATAIGGASAFEIAFGAPDRRFPLTLAVRDFFANGGEAAVVVRLSGQATSPENLAAALAALDEVDLNILHLSPDRIDGEAPRFAREAAAAYVERRRAMLILDPLAAWSDGGLGAVTAEALGDFSLAASGRTACYLPRLRDADGVRPAGGAVAGIWARIDGERGVWAAPAGVHIAVQGAEPERTLSDNENGALNERGFNALRLFPGAGFVVWGARTLAAPLDPAARYVPLRRLVDHVEASVERGLDWALFHAAGPPLWTRVTAQVETFLVGLWRAGALAGVKPSEAFVVICGARNNTPADVAEGRLRVDIGLAVQRPAEFVVTSIQVSTGAA</sequence>
<evidence type="ECO:0000313" key="3">
    <source>
        <dbReference type="EMBL" id="MBI1683808.1"/>
    </source>
</evidence>
<comment type="similarity">
    <text evidence="1">Belongs to the myoviridae tail sheath protein family.</text>
</comment>
<dbReference type="Pfam" id="PF04984">
    <property type="entry name" value="Phage_sheath_1"/>
    <property type="match status" value="1"/>
</dbReference>
<dbReference type="EMBL" id="JADWOX010000005">
    <property type="protein sequence ID" value="MBI1683808.1"/>
    <property type="molecule type" value="Genomic_DNA"/>
</dbReference>
<organism evidence="3 4">
    <name type="scientific">Caulobacter hibisci</name>
    <dbReference type="NCBI Taxonomy" id="2035993"/>
    <lineage>
        <taxon>Bacteria</taxon>
        <taxon>Pseudomonadati</taxon>
        <taxon>Pseudomonadota</taxon>
        <taxon>Alphaproteobacteria</taxon>
        <taxon>Caulobacterales</taxon>
        <taxon>Caulobacteraceae</taxon>
        <taxon>Caulobacter</taxon>
    </lineage>
</organism>
<dbReference type="InterPro" id="IPR035089">
    <property type="entry name" value="Phage_sheath_subtilisin"/>
</dbReference>
<accession>A0ABS0SW36</accession>
<dbReference type="Proteomes" id="UP000639859">
    <property type="component" value="Unassembled WGS sequence"/>
</dbReference>
<dbReference type="Gene3D" id="3.40.50.11780">
    <property type="match status" value="1"/>
</dbReference>
<protein>
    <submittedName>
        <fullName evidence="3">Phage tail sheath family protein</fullName>
    </submittedName>
</protein>
<keyword evidence="4" id="KW-1185">Reference proteome</keyword>
<comment type="caution">
    <text evidence="3">The sequence shown here is derived from an EMBL/GenBank/DDBJ whole genome shotgun (WGS) entry which is preliminary data.</text>
</comment>
<dbReference type="InterPro" id="IPR052042">
    <property type="entry name" value="Tail_sheath_structural"/>
</dbReference>
<reference evidence="3 4" key="1">
    <citation type="submission" date="2020-11" db="EMBL/GenBank/DDBJ databases">
        <title>genome sequence of strain KACC 18849.</title>
        <authorList>
            <person name="Gao J."/>
            <person name="Zhang X."/>
        </authorList>
    </citation>
    <scope>NUCLEOTIDE SEQUENCE [LARGE SCALE GENOMIC DNA]</scope>
    <source>
        <strain evidence="3 4">KACC 18849</strain>
    </source>
</reference>
<evidence type="ECO:0000259" key="2">
    <source>
        <dbReference type="Pfam" id="PF04984"/>
    </source>
</evidence>
<evidence type="ECO:0000256" key="1">
    <source>
        <dbReference type="ARBA" id="ARBA00008005"/>
    </source>
</evidence>
<dbReference type="PANTHER" id="PTHR35861:SF1">
    <property type="entry name" value="PHAGE TAIL SHEATH PROTEIN"/>
    <property type="match status" value="1"/>
</dbReference>
<evidence type="ECO:0000313" key="4">
    <source>
        <dbReference type="Proteomes" id="UP000639859"/>
    </source>
</evidence>
<proteinExistence type="inferred from homology"/>
<dbReference type="RefSeq" id="WP_198575736.1">
    <property type="nucleotide sequence ID" value="NZ_JADWOX010000005.1"/>
</dbReference>
<feature type="domain" description="Tail sheath protein subtilisin-like" evidence="2">
    <location>
        <begin position="167"/>
        <end position="256"/>
    </location>
</feature>
<dbReference type="PANTHER" id="PTHR35861">
    <property type="match status" value="1"/>
</dbReference>
<name>A0ABS0SW36_9CAUL</name>
<gene>
    <name evidence="3" type="ORF">I4Q42_09015</name>
</gene>